<feature type="domain" description="MacB-like periplasmic core" evidence="9">
    <location>
        <begin position="28"/>
        <end position="209"/>
    </location>
</feature>
<evidence type="ECO:0000259" key="9">
    <source>
        <dbReference type="Pfam" id="PF12704"/>
    </source>
</evidence>
<accession>A0A858BVF5</accession>
<dbReference type="GO" id="GO:0022857">
    <property type="term" value="F:transmembrane transporter activity"/>
    <property type="evidence" value="ECO:0007669"/>
    <property type="project" value="TreeGrafter"/>
</dbReference>
<dbReference type="GO" id="GO:0005886">
    <property type="term" value="C:plasma membrane"/>
    <property type="evidence" value="ECO:0007669"/>
    <property type="project" value="UniProtKB-SubCell"/>
</dbReference>
<evidence type="ECO:0000256" key="6">
    <source>
        <dbReference type="ARBA" id="ARBA00038076"/>
    </source>
</evidence>
<feature type="transmembrane region" description="Helical" evidence="7">
    <location>
        <begin position="348"/>
        <end position="368"/>
    </location>
</feature>
<dbReference type="InterPro" id="IPR003838">
    <property type="entry name" value="ABC3_permease_C"/>
</dbReference>
<dbReference type="PANTHER" id="PTHR30572">
    <property type="entry name" value="MEMBRANE COMPONENT OF TRANSPORTER-RELATED"/>
    <property type="match status" value="1"/>
</dbReference>
<proteinExistence type="inferred from homology"/>
<comment type="subcellular location">
    <subcellularLocation>
        <location evidence="1">Cell membrane</location>
        <topology evidence="1">Multi-pass membrane protein</topology>
    </subcellularLocation>
</comment>
<dbReference type="Pfam" id="PF02687">
    <property type="entry name" value="FtsX"/>
    <property type="match status" value="1"/>
</dbReference>
<evidence type="ECO:0000256" key="2">
    <source>
        <dbReference type="ARBA" id="ARBA00022475"/>
    </source>
</evidence>
<keyword evidence="4 7" id="KW-1133">Transmembrane helix</keyword>
<evidence type="ECO:0000259" key="8">
    <source>
        <dbReference type="Pfam" id="PF02687"/>
    </source>
</evidence>
<keyword evidence="3 7" id="KW-0812">Transmembrane</keyword>
<dbReference type="InterPro" id="IPR050250">
    <property type="entry name" value="Macrolide_Exporter_MacB"/>
</dbReference>
<evidence type="ECO:0000256" key="5">
    <source>
        <dbReference type="ARBA" id="ARBA00023136"/>
    </source>
</evidence>
<name>A0A858BVF5_9FIRM</name>
<evidence type="ECO:0000256" key="1">
    <source>
        <dbReference type="ARBA" id="ARBA00004651"/>
    </source>
</evidence>
<dbReference type="EMBL" id="CP048649">
    <property type="protein sequence ID" value="QIB69913.1"/>
    <property type="molecule type" value="Genomic_DNA"/>
</dbReference>
<comment type="similarity">
    <text evidence="6">Belongs to the ABC-4 integral membrane protein family.</text>
</comment>
<keyword evidence="11" id="KW-1185">Reference proteome</keyword>
<dbReference type="KEGG" id="abut:Ami103574_11525"/>
<dbReference type="Proteomes" id="UP000466848">
    <property type="component" value="Chromosome"/>
</dbReference>
<evidence type="ECO:0000313" key="11">
    <source>
        <dbReference type="Proteomes" id="UP000466848"/>
    </source>
</evidence>
<feature type="transmembrane region" description="Helical" evidence="7">
    <location>
        <begin position="303"/>
        <end position="328"/>
    </location>
</feature>
<evidence type="ECO:0000256" key="4">
    <source>
        <dbReference type="ARBA" id="ARBA00022989"/>
    </source>
</evidence>
<evidence type="ECO:0000256" key="7">
    <source>
        <dbReference type="SAM" id="Phobius"/>
    </source>
</evidence>
<gene>
    <name evidence="10" type="ORF">Ami103574_11525</name>
</gene>
<keyword evidence="2" id="KW-1003">Cell membrane</keyword>
<reference evidence="10 11" key="1">
    <citation type="submission" date="2020-02" db="EMBL/GenBank/DDBJ databases">
        <authorList>
            <person name="Kim Y.B."/>
            <person name="Roh S.W."/>
        </authorList>
    </citation>
    <scope>NUCLEOTIDE SEQUENCE [LARGE SCALE GENOMIC DNA]</scope>
    <source>
        <strain evidence="10 11">DSM 103574</strain>
    </source>
</reference>
<feature type="transmembrane region" description="Helical" evidence="7">
    <location>
        <begin position="258"/>
        <end position="283"/>
    </location>
</feature>
<sequence length="383" mass="41186">MAGDYMKRQTMYFRMITSSLIRRRSRMLVALLAVAIGATILSGLVTIYYDVPRQMGQEFRSYGANLIFVPAGEESAISMDTVKDVTDLIPANDIVGIAPYRYETVKINEQPFMAAGTDLAEVKKTSPYWYVSGEWPANKEAVLVGQTVADLIRLSPGDAFTVTGIAANGESFSQDFTVSGIVQTGGTEEDFLYMSLSTLEDLMGNNGEIDVVECSISASQATLDNLVKQISDNVGEVTPRLVKRVTQSEGTVLTKLQALVYLVTVVVLILTMVCVATTMMAVVAERRKEIGLKKALGASNKSIVMEFLGEGLFLGGLGGLLGVVLGFIFAQTVSMSVFSRSISFQPLLIPVTMVVSIAVTGLACLLPVRSATDVDPAIVLRGE</sequence>
<dbReference type="PANTHER" id="PTHR30572:SF4">
    <property type="entry name" value="ABC TRANSPORTER PERMEASE YTRF"/>
    <property type="match status" value="1"/>
</dbReference>
<evidence type="ECO:0000256" key="3">
    <source>
        <dbReference type="ARBA" id="ARBA00022692"/>
    </source>
</evidence>
<dbReference type="AlphaFoldDB" id="A0A858BVF5"/>
<organism evidence="10 11">
    <name type="scientific">Aminipila butyrica</name>
    <dbReference type="NCBI Taxonomy" id="433296"/>
    <lineage>
        <taxon>Bacteria</taxon>
        <taxon>Bacillati</taxon>
        <taxon>Bacillota</taxon>
        <taxon>Clostridia</taxon>
        <taxon>Peptostreptococcales</taxon>
        <taxon>Anaerovoracaceae</taxon>
        <taxon>Aminipila</taxon>
    </lineage>
</organism>
<protein>
    <submittedName>
        <fullName evidence="10">ABC transporter permease</fullName>
    </submittedName>
</protein>
<evidence type="ECO:0000313" key="10">
    <source>
        <dbReference type="EMBL" id="QIB69913.1"/>
    </source>
</evidence>
<feature type="domain" description="ABC3 transporter permease C-terminal" evidence="8">
    <location>
        <begin position="262"/>
        <end position="372"/>
    </location>
</feature>
<dbReference type="InterPro" id="IPR025857">
    <property type="entry name" value="MacB_PCD"/>
</dbReference>
<keyword evidence="5 7" id="KW-0472">Membrane</keyword>
<dbReference type="Pfam" id="PF12704">
    <property type="entry name" value="MacB_PCD"/>
    <property type="match status" value="1"/>
</dbReference>